<evidence type="ECO:0000313" key="1">
    <source>
        <dbReference type="EMBL" id="GAA0918214.1"/>
    </source>
</evidence>
<evidence type="ECO:0000313" key="2">
    <source>
        <dbReference type="Proteomes" id="UP001501578"/>
    </source>
</evidence>
<protein>
    <submittedName>
        <fullName evidence="1">Uncharacterized protein</fullName>
    </submittedName>
</protein>
<organism evidence="1 2">
    <name type="scientific">Nonomuraea longicatena</name>
    <dbReference type="NCBI Taxonomy" id="83682"/>
    <lineage>
        <taxon>Bacteria</taxon>
        <taxon>Bacillati</taxon>
        <taxon>Actinomycetota</taxon>
        <taxon>Actinomycetes</taxon>
        <taxon>Streptosporangiales</taxon>
        <taxon>Streptosporangiaceae</taxon>
        <taxon>Nonomuraea</taxon>
    </lineage>
</organism>
<gene>
    <name evidence="1" type="ORF">GCM10009560_14910</name>
</gene>
<dbReference type="Proteomes" id="UP001501578">
    <property type="component" value="Unassembled WGS sequence"/>
</dbReference>
<keyword evidence="2" id="KW-1185">Reference proteome</keyword>
<comment type="caution">
    <text evidence="1">The sequence shown here is derived from an EMBL/GenBank/DDBJ whole genome shotgun (WGS) entry which is preliminary data.</text>
</comment>
<proteinExistence type="predicted"/>
<sequence>MANARPTALFGDLTEPARSSVHLAAGAGLDGISGASFSTGCALCESLAAA</sequence>
<dbReference type="EMBL" id="BAAAHQ010000006">
    <property type="protein sequence ID" value="GAA0918214.1"/>
    <property type="molecule type" value="Genomic_DNA"/>
</dbReference>
<dbReference type="RefSeq" id="WP_343948972.1">
    <property type="nucleotide sequence ID" value="NZ_BAAAHQ010000006.1"/>
</dbReference>
<name>A0ABN1NXI6_9ACTN</name>
<accession>A0ABN1NXI6</accession>
<reference evidence="1 2" key="1">
    <citation type="journal article" date="2019" name="Int. J. Syst. Evol. Microbiol.">
        <title>The Global Catalogue of Microorganisms (GCM) 10K type strain sequencing project: providing services to taxonomists for standard genome sequencing and annotation.</title>
        <authorList>
            <consortium name="The Broad Institute Genomics Platform"/>
            <consortium name="The Broad Institute Genome Sequencing Center for Infectious Disease"/>
            <person name="Wu L."/>
            <person name="Ma J."/>
        </authorList>
    </citation>
    <scope>NUCLEOTIDE SEQUENCE [LARGE SCALE GENOMIC DNA]</scope>
    <source>
        <strain evidence="1 2">JCM 11136</strain>
    </source>
</reference>